<protein>
    <submittedName>
        <fullName evidence="3">C39 family peptidase</fullName>
    </submittedName>
</protein>
<sequence length="449" mass="48452">MTRRTLPTDTALPHPRPETRPVPAAFERRTVLRAPALAALAAGAAGVAGSLGAQGLTNAAAAAENRQIAFRHWMNRRWLSEGTTQGLTFDGAGRLVIASSGWTRTTHEGRRYAGGTWHSPWVTESFAFTELIASWKATTPDDSFVVVKVAGRDGSGRTSSWDTLAYWAAGDLKVSRRSYGPQSDDLAKVSVDTWQSHSSAGLRAYQLRVSLYRLAGANTPSPALSAVGAMTSRLPSTWSPSSHKGVVRTLDVPGYSQMIHTGHYPSFGGGGEAWCSPTSVSMVLGYYRRLPSAKSYAWVPSGHPVPWVDHAARMTYDHTYKGCGNWSFSAAYASQLVDTAYVTRLRSLREAEEFIAQGIPLVASIRFGRGQLTGAPISASNGHLLVIVGFDRSGNVVVNDPAAPKAASVRRTYRRAEFERAWLPTSGGLVYVIHDAAHTPPSRAGRSNW</sequence>
<gene>
    <name evidence="3" type="ORF">RDV89_13895</name>
</gene>
<dbReference type="InterPro" id="IPR039564">
    <property type="entry name" value="Peptidase_C39-like"/>
</dbReference>
<accession>A0ABU3PZ62</accession>
<dbReference type="InterPro" id="IPR006311">
    <property type="entry name" value="TAT_signal"/>
</dbReference>
<reference evidence="3 4" key="1">
    <citation type="submission" date="2023-08" db="EMBL/GenBank/DDBJ databases">
        <title>Nocardioides seae sp. nov., a bacterium isolated from a soil.</title>
        <authorList>
            <person name="Wang X."/>
        </authorList>
    </citation>
    <scope>NUCLEOTIDE SEQUENCE [LARGE SCALE GENOMIC DNA]</scope>
    <source>
        <strain evidence="3 4">YZH12</strain>
    </source>
</reference>
<dbReference type="Pfam" id="PF13529">
    <property type="entry name" value="Peptidase_C39_2"/>
    <property type="match status" value="1"/>
</dbReference>
<feature type="domain" description="Peptidase C39-like" evidence="2">
    <location>
        <begin position="250"/>
        <end position="402"/>
    </location>
</feature>
<name>A0ABU3PZ62_9ACTN</name>
<dbReference type="EMBL" id="JAVYII010000006">
    <property type="protein sequence ID" value="MDT9594171.1"/>
    <property type="molecule type" value="Genomic_DNA"/>
</dbReference>
<dbReference type="PROSITE" id="PS51318">
    <property type="entry name" value="TAT"/>
    <property type="match status" value="1"/>
</dbReference>
<organism evidence="3 4">
    <name type="scientific">Nocardioides imazamoxiresistens</name>
    <dbReference type="NCBI Taxonomy" id="3231893"/>
    <lineage>
        <taxon>Bacteria</taxon>
        <taxon>Bacillati</taxon>
        <taxon>Actinomycetota</taxon>
        <taxon>Actinomycetes</taxon>
        <taxon>Propionibacteriales</taxon>
        <taxon>Nocardioidaceae</taxon>
        <taxon>Nocardioides</taxon>
    </lineage>
</organism>
<feature type="region of interest" description="Disordered" evidence="1">
    <location>
        <begin position="1"/>
        <end position="21"/>
    </location>
</feature>
<comment type="caution">
    <text evidence="3">The sequence shown here is derived from an EMBL/GenBank/DDBJ whole genome shotgun (WGS) entry which is preliminary data.</text>
</comment>
<dbReference type="RefSeq" id="WP_315733666.1">
    <property type="nucleotide sequence ID" value="NZ_JAVYII010000006.1"/>
</dbReference>
<evidence type="ECO:0000313" key="4">
    <source>
        <dbReference type="Proteomes" id="UP001268542"/>
    </source>
</evidence>
<dbReference type="Proteomes" id="UP001268542">
    <property type="component" value="Unassembled WGS sequence"/>
</dbReference>
<evidence type="ECO:0000259" key="2">
    <source>
        <dbReference type="Pfam" id="PF13529"/>
    </source>
</evidence>
<dbReference type="Gene3D" id="3.90.70.10">
    <property type="entry name" value="Cysteine proteinases"/>
    <property type="match status" value="1"/>
</dbReference>
<keyword evidence="4" id="KW-1185">Reference proteome</keyword>
<evidence type="ECO:0000313" key="3">
    <source>
        <dbReference type="EMBL" id="MDT9594171.1"/>
    </source>
</evidence>
<proteinExistence type="predicted"/>
<evidence type="ECO:0000256" key="1">
    <source>
        <dbReference type="SAM" id="MobiDB-lite"/>
    </source>
</evidence>